<organism evidence="2 3">
    <name type="scientific">Lactuca virosa</name>
    <dbReference type="NCBI Taxonomy" id="75947"/>
    <lineage>
        <taxon>Eukaryota</taxon>
        <taxon>Viridiplantae</taxon>
        <taxon>Streptophyta</taxon>
        <taxon>Embryophyta</taxon>
        <taxon>Tracheophyta</taxon>
        <taxon>Spermatophyta</taxon>
        <taxon>Magnoliopsida</taxon>
        <taxon>eudicotyledons</taxon>
        <taxon>Gunneridae</taxon>
        <taxon>Pentapetalae</taxon>
        <taxon>asterids</taxon>
        <taxon>campanulids</taxon>
        <taxon>Asterales</taxon>
        <taxon>Asteraceae</taxon>
        <taxon>Cichorioideae</taxon>
        <taxon>Cichorieae</taxon>
        <taxon>Lactucinae</taxon>
        <taxon>Lactuca</taxon>
    </lineage>
</organism>
<feature type="signal peptide" evidence="1">
    <location>
        <begin position="1"/>
        <end position="15"/>
    </location>
</feature>
<evidence type="ECO:0000313" key="3">
    <source>
        <dbReference type="Proteomes" id="UP001157418"/>
    </source>
</evidence>
<comment type="caution">
    <text evidence="2">The sequence shown here is derived from an EMBL/GenBank/DDBJ whole genome shotgun (WGS) entry which is preliminary data.</text>
</comment>
<accession>A0AAU9NTL3</accession>
<dbReference type="Proteomes" id="UP001157418">
    <property type="component" value="Unassembled WGS sequence"/>
</dbReference>
<evidence type="ECO:0000256" key="1">
    <source>
        <dbReference type="SAM" id="SignalP"/>
    </source>
</evidence>
<sequence length="151" mass="18232">MWFIFFVLERSVVFSSCCDGFGFKRRRLHIPICWFTEPFSGLNEMNFKFHGIYTDHELEQEFVTSKEKCKDVFLILNVLIDENLRNFSMADEVRAQVYHVNDWQSDEEEQEQVKNKYIIYDPNTRWDNMELKLGDIFEPVTQLKFFLSKTM</sequence>
<name>A0AAU9NTL3_9ASTR</name>
<feature type="chain" id="PRO_5043942051" evidence="1">
    <location>
        <begin position="16"/>
        <end position="151"/>
    </location>
</feature>
<evidence type="ECO:0000313" key="2">
    <source>
        <dbReference type="EMBL" id="CAH1441123.1"/>
    </source>
</evidence>
<dbReference type="EMBL" id="CAKMRJ010005412">
    <property type="protein sequence ID" value="CAH1441123.1"/>
    <property type="molecule type" value="Genomic_DNA"/>
</dbReference>
<gene>
    <name evidence="2" type="ORF">LVIROSA_LOCUS27208</name>
</gene>
<keyword evidence="1" id="KW-0732">Signal</keyword>
<keyword evidence="3" id="KW-1185">Reference proteome</keyword>
<protein>
    <submittedName>
        <fullName evidence="2">Uncharacterized protein</fullName>
    </submittedName>
</protein>
<dbReference type="AlphaFoldDB" id="A0AAU9NTL3"/>
<reference evidence="2 3" key="1">
    <citation type="submission" date="2022-01" db="EMBL/GenBank/DDBJ databases">
        <authorList>
            <person name="Xiong W."/>
            <person name="Schranz E."/>
        </authorList>
    </citation>
    <scope>NUCLEOTIDE SEQUENCE [LARGE SCALE GENOMIC DNA]</scope>
</reference>
<proteinExistence type="predicted"/>